<name>A0A9W4TAR1_9GLOM</name>
<comment type="caution">
    <text evidence="1">The sequence shown here is derived from an EMBL/GenBank/DDBJ whole genome shotgun (WGS) entry which is preliminary data.</text>
</comment>
<feature type="non-terminal residue" evidence="1">
    <location>
        <position position="93"/>
    </location>
</feature>
<accession>A0A9W4TAR1</accession>
<sequence length="93" mass="10018">MADDNLGKNSNNNTDITTNLESTLNVASLLQLLTNPTVLQQAITNITTQNQQIPFVPISTPNSTISIPSNTLIGVINISFPRGSIQNPITKEE</sequence>
<gene>
    <name evidence="1" type="ORF">FWILDA_LOCUS18706</name>
</gene>
<dbReference type="EMBL" id="CAMKVN010019305">
    <property type="protein sequence ID" value="CAI2198705.1"/>
    <property type="molecule type" value="Genomic_DNA"/>
</dbReference>
<protein>
    <submittedName>
        <fullName evidence="1">17786_t:CDS:1</fullName>
    </submittedName>
</protein>
<organism evidence="1 2">
    <name type="scientific">Funneliformis geosporum</name>
    <dbReference type="NCBI Taxonomy" id="1117311"/>
    <lineage>
        <taxon>Eukaryota</taxon>
        <taxon>Fungi</taxon>
        <taxon>Fungi incertae sedis</taxon>
        <taxon>Mucoromycota</taxon>
        <taxon>Glomeromycotina</taxon>
        <taxon>Glomeromycetes</taxon>
        <taxon>Glomerales</taxon>
        <taxon>Glomeraceae</taxon>
        <taxon>Funneliformis</taxon>
    </lineage>
</organism>
<proteinExistence type="predicted"/>
<reference evidence="1" key="1">
    <citation type="submission" date="2022-08" db="EMBL/GenBank/DDBJ databases">
        <authorList>
            <person name="Kallberg Y."/>
            <person name="Tangrot J."/>
            <person name="Rosling A."/>
        </authorList>
    </citation>
    <scope>NUCLEOTIDE SEQUENCE</scope>
    <source>
        <strain evidence="1">Wild A</strain>
    </source>
</reference>
<evidence type="ECO:0000313" key="1">
    <source>
        <dbReference type="EMBL" id="CAI2198705.1"/>
    </source>
</evidence>
<keyword evidence="2" id="KW-1185">Reference proteome</keyword>
<evidence type="ECO:0000313" key="2">
    <source>
        <dbReference type="Proteomes" id="UP001153678"/>
    </source>
</evidence>
<dbReference type="Proteomes" id="UP001153678">
    <property type="component" value="Unassembled WGS sequence"/>
</dbReference>
<dbReference type="AlphaFoldDB" id="A0A9W4TAR1"/>